<comment type="caution">
    <text evidence="3">The sequence shown here is derived from an EMBL/GenBank/DDBJ whole genome shotgun (WGS) entry which is preliminary data.</text>
</comment>
<dbReference type="SUPFAM" id="SSF55347">
    <property type="entry name" value="Glyceraldehyde-3-phosphate dehydrogenase-like, C-terminal domain"/>
    <property type="match status" value="1"/>
</dbReference>
<feature type="domain" description="Gfo/Idh/MocA-like oxidoreductase N-terminal" evidence="1">
    <location>
        <begin position="2"/>
        <end position="122"/>
    </location>
</feature>
<dbReference type="Gene3D" id="3.30.360.10">
    <property type="entry name" value="Dihydrodipicolinate Reductase, domain 2"/>
    <property type="match status" value="1"/>
</dbReference>
<evidence type="ECO:0000259" key="1">
    <source>
        <dbReference type="Pfam" id="PF01408"/>
    </source>
</evidence>
<dbReference type="AlphaFoldDB" id="A0A363CXJ9"/>
<evidence type="ECO:0000259" key="2">
    <source>
        <dbReference type="Pfam" id="PF22725"/>
    </source>
</evidence>
<dbReference type="RefSeq" id="WP_165790411.1">
    <property type="nucleotide sequence ID" value="NZ_MUXE01000014.1"/>
</dbReference>
<sequence length="329" mass="37984">MINIGLIGFGYWGPNVAKNIHANKELNLYSICDYKEDRLEKARSVYIEQTTYESDYKKLLQNKDIQAIAVAVETSGHYNLVKEALFAGKHVYVEKPFTSTVKEAEELQELAQELNLIIHVDHIMIFHPVIRKIKELIQNEELGDILFIDAMRMNLGQIKKDVSAMWDLAVHDLAIIDCLMDGKEPFYINSVGEKYYNPKESLCFLTLRYEGFISHIQSSWISPLKERKLIVAGNKKMVVFDDMKTAEKLMVYDKGVNVVSGDDIEYDDYVVKTRDGDVWIPYIKQEDALYNSINHFRECILENKQSISNPTQAIRLQKILESADEKMNK</sequence>
<name>A0A363CXJ9_9BACT</name>
<feature type="domain" description="GFO/IDH/MocA-like oxidoreductase" evidence="2">
    <location>
        <begin position="130"/>
        <end position="238"/>
    </location>
</feature>
<accession>A0A363CXJ9</accession>
<dbReference type="Pfam" id="PF01408">
    <property type="entry name" value="GFO_IDH_MocA"/>
    <property type="match status" value="1"/>
</dbReference>
<dbReference type="EMBL" id="MUXE01000014">
    <property type="protein sequence ID" value="PUE63771.1"/>
    <property type="molecule type" value="Genomic_DNA"/>
</dbReference>
<dbReference type="InterPro" id="IPR000683">
    <property type="entry name" value="Gfo/Idh/MocA-like_OxRdtase_N"/>
</dbReference>
<dbReference type="Gene3D" id="3.40.50.720">
    <property type="entry name" value="NAD(P)-binding Rossmann-like Domain"/>
    <property type="match status" value="1"/>
</dbReference>
<reference evidence="3 4" key="1">
    <citation type="submission" date="2017-02" db="EMBL/GenBank/DDBJ databases">
        <title>Arcobacter caeni sp. nov, a new Arcobacter species isolated from reclaimed water.</title>
        <authorList>
            <person name="Figueras M.J."/>
            <person name="Perez-Cataluna A."/>
            <person name="Salas-Masso N."/>
        </authorList>
    </citation>
    <scope>NUCLEOTIDE SEQUENCE [LARGE SCALE GENOMIC DNA]</scope>
    <source>
        <strain evidence="3 4">RW17-10</strain>
    </source>
</reference>
<keyword evidence="4" id="KW-1185">Reference proteome</keyword>
<dbReference type="InterPro" id="IPR055170">
    <property type="entry name" value="GFO_IDH_MocA-like_dom"/>
</dbReference>
<dbReference type="PANTHER" id="PTHR43377">
    <property type="entry name" value="BILIVERDIN REDUCTASE A"/>
    <property type="match status" value="1"/>
</dbReference>
<organism evidence="3 4">
    <name type="scientific">Arcobacter caeni</name>
    <dbReference type="NCBI Taxonomy" id="1912877"/>
    <lineage>
        <taxon>Bacteria</taxon>
        <taxon>Pseudomonadati</taxon>
        <taxon>Campylobacterota</taxon>
        <taxon>Epsilonproteobacteria</taxon>
        <taxon>Campylobacterales</taxon>
        <taxon>Arcobacteraceae</taxon>
        <taxon>Arcobacter</taxon>
    </lineage>
</organism>
<dbReference type="PANTHER" id="PTHR43377:SF6">
    <property type="entry name" value="GFO_IDH_MOCA-LIKE OXIDOREDUCTASE N-TERMINAL DOMAIN-CONTAINING PROTEIN"/>
    <property type="match status" value="1"/>
</dbReference>
<dbReference type="Pfam" id="PF22725">
    <property type="entry name" value="GFO_IDH_MocA_C3"/>
    <property type="match status" value="1"/>
</dbReference>
<proteinExistence type="predicted"/>
<dbReference type="Proteomes" id="UP000251135">
    <property type="component" value="Unassembled WGS sequence"/>
</dbReference>
<evidence type="ECO:0000313" key="3">
    <source>
        <dbReference type="EMBL" id="PUE63771.1"/>
    </source>
</evidence>
<dbReference type="GO" id="GO:0000166">
    <property type="term" value="F:nucleotide binding"/>
    <property type="evidence" value="ECO:0007669"/>
    <property type="project" value="InterPro"/>
</dbReference>
<protein>
    <submittedName>
        <fullName evidence="3">Uncharacterized protein</fullName>
    </submittedName>
</protein>
<dbReference type="InterPro" id="IPR051450">
    <property type="entry name" value="Gfo/Idh/MocA_Oxidoreductases"/>
</dbReference>
<dbReference type="InterPro" id="IPR036291">
    <property type="entry name" value="NAD(P)-bd_dom_sf"/>
</dbReference>
<gene>
    <name evidence="3" type="ORF">B0174_09490</name>
</gene>
<evidence type="ECO:0000313" key="4">
    <source>
        <dbReference type="Proteomes" id="UP000251135"/>
    </source>
</evidence>
<dbReference type="SUPFAM" id="SSF51735">
    <property type="entry name" value="NAD(P)-binding Rossmann-fold domains"/>
    <property type="match status" value="1"/>
</dbReference>